<evidence type="ECO:0000256" key="1">
    <source>
        <dbReference type="SAM" id="MobiDB-lite"/>
    </source>
</evidence>
<dbReference type="PANTHER" id="PTHR35321">
    <property type="entry name" value="OS02G0753200 PROTEIN"/>
    <property type="match status" value="1"/>
</dbReference>
<protein>
    <submittedName>
        <fullName evidence="2">Uncharacterized protein</fullName>
    </submittedName>
</protein>
<evidence type="ECO:0000313" key="2">
    <source>
        <dbReference type="EMBL" id="CAI0448497.1"/>
    </source>
</evidence>
<accession>A0AAV0MNZ7</accession>
<feature type="compositionally biased region" description="Basic and acidic residues" evidence="1">
    <location>
        <begin position="212"/>
        <end position="226"/>
    </location>
</feature>
<feature type="region of interest" description="Disordered" evidence="1">
    <location>
        <begin position="91"/>
        <end position="170"/>
    </location>
</feature>
<dbReference type="PANTHER" id="PTHR35321:SF1">
    <property type="entry name" value="OS02G0753200 PROTEIN"/>
    <property type="match status" value="1"/>
</dbReference>
<feature type="compositionally biased region" description="Basic and acidic residues" evidence="1">
    <location>
        <begin position="239"/>
        <end position="252"/>
    </location>
</feature>
<keyword evidence="3" id="KW-1185">Reference proteome</keyword>
<sequence length="252" mass="27013">MSLGLIQSYSSAEDEEENPHTPSAEDYIFSDDEGETEENGTSSGIRGAETRHLSYRSVYDSSDASNSSSGLPSALDAFSKVSAPPQFLNNSVEGNVAGRGADFQQPRHGRWRARKEKKELPSGAVLESKPQLVGIHERVRSDIQSSQSQASSVASTTDGGGKRVAGAANPGAEDAAELLRLCSQCGIPKTFSNSTGVTCPQCGDRPPNDASQEAKRKGSAVKDKEKSKRMKGQSSHATWKSETEMTLRQQFD</sequence>
<dbReference type="AlphaFoldDB" id="A0AAV0MNZ7"/>
<name>A0AAV0MNZ7_9ROSI</name>
<gene>
    <name evidence="2" type="ORF">LITE_LOCUS29812</name>
</gene>
<reference evidence="2" key="1">
    <citation type="submission" date="2022-08" db="EMBL/GenBank/DDBJ databases">
        <authorList>
            <person name="Gutierrez-Valencia J."/>
        </authorList>
    </citation>
    <scope>NUCLEOTIDE SEQUENCE</scope>
</reference>
<dbReference type="InterPro" id="IPR040306">
    <property type="entry name" value="Os02g0753200-like"/>
</dbReference>
<proteinExistence type="predicted"/>
<dbReference type="EMBL" id="CAMGYJ010000007">
    <property type="protein sequence ID" value="CAI0448497.1"/>
    <property type="molecule type" value="Genomic_DNA"/>
</dbReference>
<feature type="compositionally biased region" description="Polar residues" evidence="1">
    <location>
        <begin position="1"/>
        <end position="11"/>
    </location>
</feature>
<comment type="caution">
    <text evidence="2">The sequence shown here is derived from an EMBL/GenBank/DDBJ whole genome shotgun (WGS) entry which is preliminary data.</text>
</comment>
<feature type="compositionally biased region" description="Low complexity" evidence="1">
    <location>
        <begin position="144"/>
        <end position="155"/>
    </location>
</feature>
<feature type="region of interest" description="Disordered" evidence="1">
    <location>
        <begin position="192"/>
        <end position="252"/>
    </location>
</feature>
<dbReference type="Proteomes" id="UP001154282">
    <property type="component" value="Unassembled WGS sequence"/>
</dbReference>
<evidence type="ECO:0000313" key="3">
    <source>
        <dbReference type="Proteomes" id="UP001154282"/>
    </source>
</evidence>
<organism evidence="2 3">
    <name type="scientific">Linum tenue</name>
    <dbReference type="NCBI Taxonomy" id="586396"/>
    <lineage>
        <taxon>Eukaryota</taxon>
        <taxon>Viridiplantae</taxon>
        <taxon>Streptophyta</taxon>
        <taxon>Embryophyta</taxon>
        <taxon>Tracheophyta</taxon>
        <taxon>Spermatophyta</taxon>
        <taxon>Magnoliopsida</taxon>
        <taxon>eudicotyledons</taxon>
        <taxon>Gunneridae</taxon>
        <taxon>Pentapetalae</taxon>
        <taxon>rosids</taxon>
        <taxon>fabids</taxon>
        <taxon>Malpighiales</taxon>
        <taxon>Linaceae</taxon>
        <taxon>Linum</taxon>
    </lineage>
</organism>
<feature type="region of interest" description="Disordered" evidence="1">
    <location>
        <begin position="1"/>
        <end position="50"/>
    </location>
</feature>
<feature type="compositionally biased region" description="Acidic residues" evidence="1">
    <location>
        <begin position="28"/>
        <end position="38"/>
    </location>
</feature>